<dbReference type="Proteomes" id="UP000192257">
    <property type="component" value="Unassembled WGS sequence"/>
</dbReference>
<dbReference type="GeneID" id="39984131"/>
<gene>
    <name evidence="2" type="ORF">TM35_000091120</name>
</gene>
<dbReference type="OrthoDB" id="252988at2759"/>
<organism evidence="2 3">
    <name type="scientific">Trypanosoma theileri</name>
    <dbReference type="NCBI Taxonomy" id="67003"/>
    <lineage>
        <taxon>Eukaryota</taxon>
        <taxon>Discoba</taxon>
        <taxon>Euglenozoa</taxon>
        <taxon>Kinetoplastea</taxon>
        <taxon>Metakinetoplastina</taxon>
        <taxon>Trypanosomatida</taxon>
        <taxon>Trypanosomatidae</taxon>
        <taxon>Trypanosoma</taxon>
    </lineage>
</organism>
<proteinExistence type="predicted"/>
<protein>
    <submittedName>
        <fullName evidence="2">Putative membrane associated protein</fullName>
    </submittedName>
</protein>
<dbReference type="EMBL" id="NBCO01000009">
    <property type="protein sequence ID" value="ORC90062.1"/>
    <property type="molecule type" value="Genomic_DNA"/>
</dbReference>
<feature type="compositionally biased region" description="Basic and acidic residues" evidence="1">
    <location>
        <begin position="45"/>
        <end position="76"/>
    </location>
</feature>
<evidence type="ECO:0000313" key="2">
    <source>
        <dbReference type="EMBL" id="ORC90062.1"/>
    </source>
</evidence>
<comment type="caution">
    <text evidence="2">The sequence shown here is derived from an EMBL/GenBank/DDBJ whole genome shotgun (WGS) entry which is preliminary data.</text>
</comment>
<keyword evidence="3" id="KW-1185">Reference proteome</keyword>
<feature type="region of interest" description="Disordered" evidence="1">
    <location>
        <begin position="16"/>
        <end position="185"/>
    </location>
</feature>
<dbReference type="VEuPathDB" id="TriTrypDB:TM35_000091120"/>
<dbReference type="RefSeq" id="XP_028884128.1">
    <property type="nucleotide sequence ID" value="XM_029024351.1"/>
</dbReference>
<name>A0A1X0NZE7_9TRYP</name>
<accession>A0A1X0NZE7</accession>
<evidence type="ECO:0000313" key="3">
    <source>
        <dbReference type="Proteomes" id="UP000192257"/>
    </source>
</evidence>
<feature type="compositionally biased region" description="Basic and acidic residues" evidence="1">
    <location>
        <begin position="109"/>
        <end position="185"/>
    </location>
</feature>
<evidence type="ECO:0000256" key="1">
    <source>
        <dbReference type="SAM" id="MobiDB-lite"/>
    </source>
</evidence>
<sequence length="185" mass="22029">MDSTDGIEKLLMMEMEQEVQRTKPKQENNFAIGSTLPPPVEITPIDDHAQKEEEAIRAEIERRLREKQEERSKGEDILSFLASSEEPQFRNYHTDPQHPEFLADADQQNNHHHEAEERAREEALQRQREAEERAREEALQRQREAEERAREEALQRQREAEERAREEALQRQREAEERAREEALQ</sequence>
<feature type="non-terminal residue" evidence="2">
    <location>
        <position position="185"/>
    </location>
</feature>
<reference evidence="2 3" key="1">
    <citation type="submission" date="2017-03" db="EMBL/GenBank/DDBJ databases">
        <title>An alternative strategy for trypanosome survival in the mammalian bloodstream revealed through genome and transcriptome analysis of the ubiquitous bovine parasite Trypanosoma (Megatrypanum) theileri.</title>
        <authorList>
            <person name="Kelly S."/>
            <person name="Ivens A."/>
            <person name="Mott A."/>
            <person name="O'Neill E."/>
            <person name="Emms D."/>
            <person name="Macleod O."/>
            <person name="Voorheis P."/>
            <person name="Matthews J."/>
            <person name="Matthews K."/>
            <person name="Carrington M."/>
        </authorList>
    </citation>
    <scope>NUCLEOTIDE SEQUENCE [LARGE SCALE GENOMIC DNA]</scope>
    <source>
        <strain evidence="2">Edinburgh</strain>
    </source>
</reference>
<dbReference type="AlphaFoldDB" id="A0A1X0NZE7"/>